<proteinExistence type="predicted"/>
<evidence type="ECO:0000256" key="1">
    <source>
        <dbReference type="SAM" id="MobiDB-lite"/>
    </source>
</evidence>
<protein>
    <submittedName>
        <fullName evidence="2">Uncharacterized protein</fullName>
    </submittedName>
</protein>
<accession>A0A382P3M1</accession>
<dbReference type="EMBL" id="UINC01104369">
    <property type="protein sequence ID" value="SVC67460.1"/>
    <property type="molecule type" value="Genomic_DNA"/>
</dbReference>
<feature type="non-terminal residue" evidence="2">
    <location>
        <position position="1"/>
    </location>
</feature>
<evidence type="ECO:0000313" key="2">
    <source>
        <dbReference type="EMBL" id="SVC67460.1"/>
    </source>
</evidence>
<reference evidence="2" key="1">
    <citation type="submission" date="2018-05" db="EMBL/GenBank/DDBJ databases">
        <authorList>
            <person name="Lanie J.A."/>
            <person name="Ng W.-L."/>
            <person name="Kazmierczak K.M."/>
            <person name="Andrzejewski T.M."/>
            <person name="Davidsen T.M."/>
            <person name="Wayne K.J."/>
            <person name="Tettelin H."/>
            <person name="Glass J.I."/>
            <person name="Rusch D."/>
            <person name="Podicherti R."/>
            <person name="Tsui H.-C.T."/>
            <person name="Winkler M.E."/>
        </authorList>
    </citation>
    <scope>NUCLEOTIDE SEQUENCE</scope>
</reference>
<feature type="non-terminal residue" evidence="2">
    <location>
        <position position="258"/>
    </location>
</feature>
<feature type="compositionally biased region" description="Basic and acidic residues" evidence="1">
    <location>
        <begin position="239"/>
        <end position="249"/>
    </location>
</feature>
<name>A0A382P3M1_9ZZZZ</name>
<dbReference type="AlphaFoldDB" id="A0A382P3M1"/>
<gene>
    <name evidence="2" type="ORF">METZ01_LOCUS320314</name>
</gene>
<organism evidence="2">
    <name type="scientific">marine metagenome</name>
    <dbReference type="NCBI Taxonomy" id="408172"/>
    <lineage>
        <taxon>unclassified sequences</taxon>
        <taxon>metagenomes</taxon>
        <taxon>ecological metagenomes</taxon>
    </lineage>
</organism>
<sequence>VVFRSPLIDLQDIKNINSIEWLADAPAGTRGEIRTRSGNELAETLRFHDKNGKEVTAQRYEKLIPSFRGAIDTTRVAGADWSAWSKIYSASGQDFQSPSPRQRVQFEVRMISEDPEQAAELQMVAVNFSETLARSAVSEISPLQVSPGEENEFRIYLKPTEIRRTGFDRVFVEAPVPMRFVRAMSNGEPADVVSEDTDAGFQVTFARAIADGDLLELRFSARIFQQSTQFNLFIQDSRDGGGLRQKVDAGDATEQVAS</sequence>
<feature type="region of interest" description="Disordered" evidence="1">
    <location>
        <begin position="239"/>
        <end position="258"/>
    </location>
</feature>